<evidence type="ECO:0000259" key="2">
    <source>
        <dbReference type="Pfam" id="PF13449"/>
    </source>
</evidence>
<dbReference type="EMBL" id="KZ084087">
    <property type="protein sequence ID" value="OSD08066.1"/>
    <property type="molecule type" value="Genomic_DNA"/>
</dbReference>
<proteinExistence type="predicted"/>
<evidence type="ECO:0000313" key="3">
    <source>
        <dbReference type="EMBL" id="OSD08066.1"/>
    </source>
</evidence>
<name>A0A1Y2J3W3_TRAC3</name>
<feature type="signal peptide" evidence="1">
    <location>
        <begin position="1"/>
        <end position="22"/>
    </location>
</feature>
<feature type="domain" description="Phytase-like" evidence="2">
    <location>
        <begin position="193"/>
        <end position="382"/>
    </location>
</feature>
<dbReference type="STRING" id="1353009.A0A1Y2J3W3"/>
<evidence type="ECO:0000256" key="1">
    <source>
        <dbReference type="SAM" id="SignalP"/>
    </source>
</evidence>
<dbReference type="InterPro" id="IPR027372">
    <property type="entry name" value="Phytase-like_dom"/>
</dbReference>
<accession>A0A1Y2J3W3</accession>
<dbReference type="Proteomes" id="UP000193067">
    <property type="component" value="Unassembled WGS sequence"/>
</dbReference>
<keyword evidence="1" id="KW-0732">Signal</keyword>
<keyword evidence="4" id="KW-1185">Reference proteome</keyword>
<dbReference type="Pfam" id="PF13449">
    <property type="entry name" value="Phytase-like"/>
    <property type="match status" value="1"/>
</dbReference>
<dbReference type="OrthoDB" id="425936at2759"/>
<dbReference type="AlphaFoldDB" id="A0A1Y2J3W3"/>
<organism evidence="3 4">
    <name type="scientific">Trametes coccinea (strain BRFM310)</name>
    <name type="common">Pycnoporus coccineus</name>
    <dbReference type="NCBI Taxonomy" id="1353009"/>
    <lineage>
        <taxon>Eukaryota</taxon>
        <taxon>Fungi</taxon>
        <taxon>Dikarya</taxon>
        <taxon>Basidiomycota</taxon>
        <taxon>Agaricomycotina</taxon>
        <taxon>Agaricomycetes</taxon>
        <taxon>Polyporales</taxon>
        <taxon>Polyporaceae</taxon>
        <taxon>Trametes</taxon>
    </lineage>
</organism>
<sequence length="503" mass="54139">MISAARVLVVVALLAQAKTLLGRPFRPRSTRTEPDPSFAVTVTLGGKQYVNKGLVGFGLIPSNFTESTGDTIGGIGSAIALKRGSFAKNADGTFQGTIIAQPDRGFNIDGTIDYQGRQHEIDFVLSPYYDDDNLSFEDGLQTLKLTYRDTLLYTERAARKTTGLDALGVRPAELLSHFLTIEDPPLPIAPSNGHLALDLEGLVLNADGTFWVSDEYGPYIYLMSPQGQLIETVQPPEAILPLVNSKLNFTSETDPTTGRAGNQGFEGLTVDASGKTLYALLQSATIQDGGSDKSTSRFTRLLAYDISDALLVRPHVIGEWVVPLPVSKKDNTRAASEVHLVSDGVFLVLARDGDGHGGDDAKSSYKQADLLDIRNATDIHGTKFDDPAHPIAVNGVLDESITPGTYVSFVDFIDDTQLARFGVHNGKPVDQTLIDAKWESLALAPCLDPSFPDDFFLFTAADNDFISTQGISLGKPFNAGLDVDNQFMVFRLTLPGAATGDHA</sequence>
<evidence type="ECO:0000313" key="4">
    <source>
        <dbReference type="Proteomes" id="UP000193067"/>
    </source>
</evidence>
<dbReference type="SUPFAM" id="SSF63829">
    <property type="entry name" value="Calcium-dependent phosphotriesterase"/>
    <property type="match status" value="1"/>
</dbReference>
<reference evidence="3 4" key="1">
    <citation type="journal article" date="2015" name="Biotechnol. Biofuels">
        <title>Enhanced degradation of softwood versus hardwood by the white-rot fungus Pycnoporus coccineus.</title>
        <authorList>
            <person name="Couturier M."/>
            <person name="Navarro D."/>
            <person name="Chevret D."/>
            <person name="Henrissat B."/>
            <person name="Piumi F."/>
            <person name="Ruiz-Duenas F.J."/>
            <person name="Martinez A.T."/>
            <person name="Grigoriev I.V."/>
            <person name="Riley R."/>
            <person name="Lipzen A."/>
            <person name="Berrin J.G."/>
            <person name="Master E.R."/>
            <person name="Rosso M.N."/>
        </authorList>
    </citation>
    <scope>NUCLEOTIDE SEQUENCE [LARGE SCALE GENOMIC DNA]</scope>
    <source>
        <strain evidence="3 4">BRFM310</strain>
    </source>
</reference>
<dbReference type="PANTHER" id="PTHR37957:SF1">
    <property type="entry name" value="PHYTASE-LIKE DOMAIN-CONTAINING PROTEIN"/>
    <property type="match status" value="1"/>
</dbReference>
<dbReference type="PANTHER" id="PTHR37957">
    <property type="entry name" value="BLR7070 PROTEIN"/>
    <property type="match status" value="1"/>
</dbReference>
<gene>
    <name evidence="3" type="ORF">PYCCODRAFT_1358178</name>
</gene>
<feature type="chain" id="PRO_5013050705" description="Phytase-like domain-containing protein" evidence="1">
    <location>
        <begin position="23"/>
        <end position="503"/>
    </location>
</feature>
<protein>
    <recommendedName>
        <fullName evidence="2">Phytase-like domain-containing protein</fullName>
    </recommendedName>
</protein>